<dbReference type="Proteomes" id="UP001229421">
    <property type="component" value="Unassembled WGS sequence"/>
</dbReference>
<keyword evidence="3" id="KW-1185">Reference proteome</keyword>
<feature type="region of interest" description="Disordered" evidence="1">
    <location>
        <begin position="32"/>
        <end position="78"/>
    </location>
</feature>
<feature type="compositionally biased region" description="Basic and acidic residues" evidence="1">
    <location>
        <begin position="45"/>
        <end position="68"/>
    </location>
</feature>
<name>A0AAD8L8B8_TARER</name>
<proteinExistence type="predicted"/>
<sequence length="78" mass="9329">MALQILALDLDPMVTVTRGVILLRTMMMAQEKREEKRNEKKKQMRRTDFLSNRKEMKGKERKKGERKGSHSFSFLFLR</sequence>
<gene>
    <name evidence="2" type="ORF">QVD17_00194</name>
</gene>
<evidence type="ECO:0000256" key="1">
    <source>
        <dbReference type="SAM" id="MobiDB-lite"/>
    </source>
</evidence>
<accession>A0AAD8L8B8</accession>
<evidence type="ECO:0000313" key="2">
    <source>
        <dbReference type="EMBL" id="KAK1434451.1"/>
    </source>
</evidence>
<organism evidence="2 3">
    <name type="scientific">Tagetes erecta</name>
    <name type="common">African marigold</name>
    <dbReference type="NCBI Taxonomy" id="13708"/>
    <lineage>
        <taxon>Eukaryota</taxon>
        <taxon>Viridiplantae</taxon>
        <taxon>Streptophyta</taxon>
        <taxon>Embryophyta</taxon>
        <taxon>Tracheophyta</taxon>
        <taxon>Spermatophyta</taxon>
        <taxon>Magnoliopsida</taxon>
        <taxon>eudicotyledons</taxon>
        <taxon>Gunneridae</taxon>
        <taxon>Pentapetalae</taxon>
        <taxon>asterids</taxon>
        <taxon>campanulids</taxon>
        <taxon>Asterales</taxon>
        <taxon>Asteraceae</taxon>
        <taxon>Asteroideae</taxon>
        <taxon>Heliantheae alliance</taxon>
        <taxon>Tageteae</taxon>
        <taxon>Tagetes</taxon>
    </lineage>
</organism>
<comment type="caution">
    <text evidence="2">The sequence shown here is derived from an EMBL/GenBank/DDBJ whole genome shotgun (WGS) entry which is preliminary data.</text>
</comment>
<dbReference type="AlphaFoldDB" id="A0AAD8L8B8"/>
<reference evidence="2" key="1">
    <citation type="journal article" date="2023" name="bioRxiv">
        <title>Improved chromosome-level genome assembly for marigold (Tagetes erecta).</title>
        <authorList>
            <person name="Jiang F."/>
            <person name="Yuan L."/>
            <person name="Wang S."/>
            <person name="Wang H."/>
            <person name="Xu D."/>
            <person name="Wang A."/>
            <person name="Fan W."/>
        </authorList>
    </citation>
    <scope>NUCLEOTIDE SEQUENCE</scope>
    <source>
        <strain evidence="2">WSJ</strain>
        <tissue evidence="2">Leaf</tissue>
    </source>
</reference>
<evidence type="ECO:0000313" key="3">
    <source>
        <dbReference type="Proteomes" id="UP001229421"/>
    </source>
</evidence>
<dbReference type="EMBL" id="JAUHHV010000001">
    <property type="protein sequence ID" value="KAK1434451.1"/>
    <property type="molecule type" value="Genomic_DNA"/>
</dbReference>
<protein>
    <submittedName>
        <fullName evidence="2">Uncharacterized protein</fullName>
    </submittedName>
</protein>